<sequence length="122" mass="13346">MCRYVVEFAEYSCHHQYPLRRHMVDCNRSWCALSGSHSRVPHDHTRCATQMNPDLNLIMPGNSHPQPCNPCRGLPAIPGNGASATHTDQNGFTSDDSDSDDSGDPESDISGQSGSEDEESDV</sequence>
<feature type="compositionally biased region" description="Acidic residues" evidence="1">
    <location>
        <begin position="95"/>
        <end position="107"/>
    </location>
</feature>
<evidence type="ECO:0000313" key="2">
    <source>
        <dbReference type="EMBL" id="OCH92450.1"/>
    </source>
</evidence>
<keyword evidence="3" id="KW-1185">Reference proteome</keyword>
<reference evidence="2 3" key="1">
    <citation type="submission" date="2016-07" db="EMBL/GenBank/DDBJ databases">
        <title>Draft genome of the white-rot fungus Obba rivulosa 3A-2.</title>
        <authorList>
            <consortium name="DOE Joint Genome Institute"/>
            <person name="Miettinen O."/>
            <person name="Riley R."/>
            <person name="Acob R."/>
            <person name="Barry K."/>
            <person name="Cullen D."/>
            <person name="De Vries R."/>
            <person name="Hainaut M."/>
            <person name="Hatakka A."/>
            <person name="Henrissat B."/>
            <person name="Hilden K."/>
            <person name="Kuo R."/>
            <person name="Labutti K."/>
            <person name="Lipzen A."/>
            <person name="Makela M.R."/>
            <person name="Sandor L."/>
            <person name="Spatafora J.W."/>
            <person name="Grigoriev I.V."/>
            <person name="Hibbett D.S."/>
        </authorList>
    </citation>
    <scope>NUCLEOTIDE SEQUENCE [LARGE SCALE GENOMIC DNA]</scope>
    <source>
        <strain evidence="2 3">3A-2</strain>
    </source>
</reference>
<feature type="region of interest" description="Disordered" evidence="1">
    <location>
        <begin position="59"/>
        <end position="122"/>
    </location>
</feature>
<accession>A0A8E2B251</accession>
<dbReference type="OrthoDB" id="3146759at2759"/>
<gene>
    <name evidence="2" type="ORF">OBBRIDRAFT_833366</name>
</gene>
<evidence type="ECO:0000256" key="1">
    <source>
        <dbReference type="SAM" id="MobiDB-lite"/>
    </source>
</evidence>
<name>A0A8E2B251_9APHY</name>
<proteinExistence type="predicted"/>
<organism evidence="2 3">
    <name type="scientific">Obba rivulosa</name>
    <dbReference type="NCBI Taxonomy" id="1052685"/>
    <lineage>
        <taxon>Eukaryota</taxon>
        <taxon>Fungi</taxon>
        <taxon>Dikarya</taxon>
        <taxon>Basidiomycota</taxon>
        <taxon>Agaricomycotina</taxon>
        <taxon>Agaricomycetes</taxon>
        <taxon>Polyporales</taxon>
        <taxon>Gelatoporiaceae</taxon>
        <taxon>Obba</taxon>
    </lineage>
</organism>
<dbReference type="AlphaFoldDB" id="A0A8E2B251"/>
<feature type="compositionally biased region" description="Polar residues" evidence="1">
    <location>
        <begin position="82"/>
        <end position="93"/>
    </location>
</feature>
<dbReference type="EMBL" id="KV722368">
    <property type="protein sequence ID" value="OCH92450.1"/>
    <property type="molecule type" value="Genomic_DNA"/>
</dbReference>
<evidence type="ECO:0000313" key="3">
    <source>
        <dbReference type="Proteomes" id="UP000250043"/>
    </source>
</evidence>
<dbReference type="Proteomes" id="UP000250043">
    <property type="component" value="Unassembled WGS sequence"/>
</dbReference>
<protein>
    <submittedName>
        <fullName evidence="2">Uncharacterized protein</fullName>
    </submittedName>
</protein>